<keyword evidence="3" id="KW-1185">Reference proteome</keyword>
<gene>
    <name evidence="2" type="ORF">PECUL_23A044643</name>
</gene>
<evidence type="ECO:0000313" key="3">
    <source>
        <dbReference type="Proteomes" id="UP001295444"/>
    </source>
</evidence>
<reference evidence="2" key="1">
    <citation type="submission" date="2022-03" db="EMBL/GenBank/DDBJ databases">
        <authorList>
            <person name="Alioto T."/>
            <person name="Alioto T."/>
            <person name="Gomez Garrido J."/>
        </authorList>
    </citation>
    <scope>NUCLEOTIDE SEQUENCE</scope>
</reference>
<dbReference type="AlphaFoldDB" id="A0AAD1WRA1"/>
<name>A0AAD1WRA1_PELCU</name>
<protein>
    <submittedName>
        <fullName evidence="2">Uncharacterized protein</fullName>
    </submittedName>
</protein>
<dbReference type="EMBL" id="OW240921">
    <property type="protein sequence ID" value="CAH2318871.1"/>
    <property type="molecule type" value="Genomic_DNA"/>
</dbReference>
<feature type="region of interest" description="Disordered" evidence="1">
    <location>
        <begin position="31"/>
        <end position="61"/>
    </location>
</feature>
<organism evidence="2 3">
    <name type="scientific">Pelobates cultripes</name>
    <name type="common">Western spadefoot toad</name>
    <dbReference type="NCBI Taxonomy" id="61616"/>
    <lineage>
        <taxon>Eukaryota</taxon>
        <taxon>Metazoa</taxon>
        <taxon>Chordata</taxon>
        <taxon>Craniata</taxon>
        <taxon>Vertebrata</taxon>
        <taxon>Euteleostomi</taxon>
        <taxon>Amphibia</taxon>
        <taxon>Batrachia</taxon>
        <taxon>Anura</taxon>
        <taxon>Pelobatoidea</taxon>
        <taxon>Pelobatidae</taxon>
        <taxon>Pelobates</taxon>
    </lineage>
</organism>
<feature type="region of interest" description="Disordered" evidence="1">
    <location>
        <begin position="1"/>
        <end position="20"/>
    </location>
</feature>
<dbReference type="Proteomes" id="UP001295444">
    <property type="component" value="Chromosome 10"/>
</dbReference>
<proteinExistence type="predicted"/>
<evidence type="ECO:0000313" key="2">
    <source>
        <dbReference type="EMBL" id="CAH2318871.1"/>
    </source>
</evidence>
<evidence type="ECO:0000256" key="1">
    <source>
        <dbReference type="SAM" id="MobiDB-lite"/>
    </source>
</evidence>
<accession>A0AAD1WRA1</accession>
<feature type="compositionally biased region" description="Basic and acidic residues" evidence="1">
    <location>
        <begin position="1"/>
        <end position="18"/>
    </location>
</feature>
<feature type="compositionally biased region" description="Polar residues" evidence="1">
    <location>
        <begin position="31"/>
        <end position="54"/>
    </location>
</feature>
<sequence>MASGTKLDRQKRGDRRDTNLSVADLFTALRTTQATQDGHQQSPRGSLFPTSNIDSEPPDFQLGDSSHIFSKLLEVRNYRVGEIAKSSQVIKAEI</sequence>